<reference evidence="1 2" key="1">
    <citation type="submission" date="2016-10" db="EMBL/GenBank/DDBJ databases">
        <authorList>
            <person name="de Groot N.N."/>
        </authorList>
    </citation>
    <scope>NUCLEOTIDE SEQUENCE [LARGE SCALE GENOMIC DNA]</scope>
    <source>
        <strain evidence="1 2">DSM 25584</strain>
    </source>
</reference>
<gene>
    <name evidence="1" type="ORF">SAMN05216241_106141</name>
</gene>
<proteinExistence type="predicted"/>
<evidence type="ECO:0000313" key="2">
    <source>
        <dbReference type="Proteomes" id="UP000199415"/>
    </source>
</evidence>
<name>A0A1G7S848_9PROT</name>
<accession>A0A1G7S848</accession>
<keyword evidence="2" id="KW-1185">Reference proteome</keyword>
<dbReference type="EMBL" id="FNCE01000006">
    <property type="protein sequence ID" value="SDG18619.1"/>
    <property type="molecule type" value="Genomic_DNA"/>
</dbReference>
<dbReference type="RefSeq" id="WP_143006236.1">
    <property type="nucleotide sequence ID" value="NZ_FNCE01000006.1"/>
</dbReference>
<dbReference type="AlphaFoldDB" id="A0A1G7S848"/>
<sequence length="129" mass="14190">MPHTTRRRFFGIGFGALAVAVPVESRPNDIYLRRLADEWLMLEGEIARIVRVSGRRWGCDPEDGPLASRCAAREARQTAIARAMIATPADTAAGMDAKFRIFGYIHAPPFADETTPLYDRLAVAAADES</sequence>
<protein>
    <submittedName>
        <fullName evidence="1">Uncharacterized protein</fullName>
    </submittedName>
</protein>
<dbReference type="Proteomes" id="UP000199415">
    <property type="component" value="Unassembled WGS sequence"/>
</dbReference>
<organism evidence="1 2">
    <name type="scientific">Limimonas halophila</name>
    <dbReference type="NCBI Taxonomy" id="1082479"/>
    <lineage>
        <taxon>Bacteria</taxon>
        <taxon>Pseudomonadati</taxon>
        <taxon>Pseudomonadota</taxon>
        <taxon>Alphaproteobacteria</taxon>
        <taxon>Rhodospirillales</taxon>
        <taxon>Rhodovibrionaceae</taxon>
        <taxon>Limimonas</taxon>
    </lineage>
</organism>
<evidence type="ECO:0000313" key="1">
    <source>
        <dbReference type="EMBL" id="SDG18619.1"/>
    </source>
</evidence>